<reference evidence="10" key="1">
    <citation type="submission" date="2022-11" db="EMBL/GenBank/DDBJ databases">
        <authorList>
            <person name="Petersen C."/>
        </authorList>
    </citation>
    <scope>NUCLEOTIDE SEQUENCE</scope>
    <source>
        <strain evidence="10">IBT 20477</strain>
    </source>
</reference>
<keyword evidence="4" id="KW-0464">Manganese</keyword>
<evidence type="ECO:0000256" key="1">
    <source>
        <dbReference type="ARBA" id="ARBA00022723"/>
    </source>
</evidence>
<dbReference type="PANTHER" id="PTHR11668">
    <property type="entry name" value="SERINE/THREONINE PROTEIN PHOSPHATASE"/>
    <property type="match status" value="1"/>
</dbReference>
<organism evidence="10 11">
    <name type="scientific">Penicillium cf. viridicatum</name>
    <dbReference type="NCBI Taxonomy" id="2972119"/>
    <lineage>
        <taxon>Eukaryota</taxon>
        <taxon>Fungi</taxon>
        <taxon>Dikarya</taxon>
        <taxon>Ascomycota</taxon>
        <taxon>Pezizomycotina</taxon>
        <taxon>Eurotiomycetes</taxon>
        <taxon>Eurotiomycetidae</taxon>
        <taxon>Eurotiales</taxon>
        <taxon>Aspergillaceae</taxon>
        <taxon>Penicillium</taxon>
    </lineage>
</organism>
<evidence type="ECO:0000256" key="3">
    <source>
        <dbReference type="ARBA" id="ARBA00022912"/>
    </source>
</evidence>
<feature type="region of interest" description="Disordered" evidence="8">
    <location>
        <begin position="1"/>
        <end position="35"/>
    </location>
</feature>
<dbReference type="InterPro" id="IPR031675">
    <property type="entry name" value="STPPase_N"/>
</dbReference>
<feature type="region of interest" description="Disordered" evidence="8">
    <location>
        <begin position="636"/>
        <end position="660"/>
    </location>
</feature>
<comment type="catalytic activity">
    <reaction evidence="5">
        <text>O-phospho-L-seryl-[protein] + H2O = L-seryl-[protein] + phosphate</text>
        <dbReference type="Rhea" id="RHEA:20629"/>
        <dbReference type="Rhea" id="RHEA-COMP:9863"/>
        <dbReference type="Rhea" id="RHEA-COMP:11604"/>
        <dbReference type="ChEBI" id="CHEBI:15377"/>
        <dbReference type="ChEBI" id="CHEBI:29999"/>
        <dbReference type="ChEBI" id="CHEBI:43474"/>
        <dbReference type="ChEBI" id="CHEBI:83421"/>
        <dbReference type="EC" id="3.1.3.16"/>
    </reaction>
</comment>
<dbReference type="GO" id="GO:0005634">
    <property type="term" value="C:nucleus"/>
    <property type="evidence" value="ECO:0007669"/>
    <property type="project" value="TreeGrafter"/>
</dbReference>
<dbReference type="SUPFAM" id="SSF56300">
    <property type="entry name" value="Metallo-dependent phosphatases"/>
    <property type="match status" value="1"/>
</dbReference>
<dbReference type="SMART" id="SM00156">
    <property type="entry name" value="PP2Ac"/>
    <property type="match status" value="1"/>
</dbReference>
<comment type="catalytic activity">
    <reaction evidence="6 7">
        <text>O-phospho-L-threonyl-[protein] + H2O = L-threonyl-[protein] + phosphate</text>
        <dbReference type="Rhea" id="RHEA:47004"/>
        <dbReference type="Rhea" id="RHEA-COMP:11060"/>
        <dbReference type="Rhea" id="RHEA-COMP:11605"/>
        <dbReference type="ChEBI" id="CHEBI:15377"/>
        <dbReference type="ChEBI" id="CHEBI:30013"/>
        <dbReference type="ChEBI" id="CHEBI:43474"/>
        <dbReference type="ChEBI" id="CHEBI:61977"/>
        <dbReference type="EC" id="3.1.3.16"/>
    </reaction>
</comment>
<dbReference type="GO" id="GO:0005737">
    <property type="term" value="C:cytoplasm"/>
    <property type="evidence" value="ECO:0007669"/>
    <property type="project" value="TreeGrafter"/>
</dbReference>
<keyword evidence="11" id="KW-1185">Reference proteome</keyword>
<evidence type="ECO:0000256" key="7">
    <source>
        <dbReference type="RuleBase" id="RU004273"/>
    </source>
</evidence>
<feature type="compositionally biased region" description="Polar residues" evidence="8">
    <location>
        <begin position="224"/>
        <end position="234"/>
    </location>
</feature>
<name>A0A9W9MDR4_9EURO</name>
<dbReference type="Proteomes" id="UP001150942">
    <property type="component" value="Unassembled WGS sequence"/>
</dbReference>
<reference evidence="10" key="2">
    <citation type="journal article" date="2023" name="IMA Fungus">
        <title>Comparative genomic study of the Penicillium genus elucidates a diverse pangenome and 15 lateral gene transfer events.</title>
        <authorList>
            <person name="Petersen C."/>
            <person name="Sorensen T."/>
            <person name="Nielsen M.R."/>
            <person name="Sondergaard T.E."/>
            <person name="Sorensen J.L."/>
            <person name="Fitzpatrick D.A."/>
            <person name="Frisvad J.C."/>
            <person name="Nielsen K.L."/>
        </authorList>
    </citation>
    <scope>NUCLEOTIDE SEQUENCE</scope>
    <source>
        <strain evidence="10">IBT 20477</strain>
    </source>
</reference>
<sequence length="678" mass="74974">MGQQYSPGSNAVSEDPSNSQPPFSESDSEGFIRPIRGSIGSEIPGALNSPRVSISLSDTTAWKLMEASLSKFNKLITSNSLAKHEDEVSLESWRDELSRFHVWVRTIGDHQDGPGPLIYRLTCEPHLYSQTVRLLESFQELLSDLEDAISGANLNNNPQDEESEDEKGTDSIDQFTEIQHIHKNMKETLSYLNRVSAVIPKAARPTGLSDNQTSRSDVGPVRSVGTQPVSNAGNSQSPWSGTPSTPGTPSPPLSPFLSSSIHQDLKVVDSTEQSGEVNRVSKGPPSGGPPAGTSPVAGESILVKREKQSNPADAPMGNPGAPSTTMYNLNSIELDDMISRLLDTAHSTKFDQTVVCLDNFEITTICVLARELLLSEPTLLELPAPIKIVGDIHGQYADLIRIFQTCGSPPESNYLFLGNYVGRGKRGLETILLLLCYKIKYPENVFLLRGNHECGSVSRVSGFYDECKWRHNIKIWNYFIDTFNCLPIAAIVSGKIFCVHGGLSPGLLHMDDIRDIARPTDIPDHGLLADLLWSDPASGMEEDWEPNERGVGCCFSKKVITRFLDRHGFDLVCRSHMVVEDGFEFYQGRTLVTIFSAPNYCGEFDNRGSIMSVSEDLLCRFELMEPLNSTALKNHKKGQIKRDNMLNKSTDEPQPNSIETMPKKSVDAYLRFMNYVLR</sequence>
<dbReference type="Gene3D" id="3.60.21.10">
    <property type="match status" value="1"/>
</dbReference>
<dbReference type="GO" id="GO:0046872">
    <property type="term" value="F:metal ion binding"/>
    <property type="evidence" value="ECO:0007669"/>
    <property type="project" value="UniProtKB-KW"/>
</dbReference>
<keyword evidence="2 7" id="KW-0378">Hydrolase</keyword>
<feature type="compositionally biased region" description="Low complexity" evidence="8">
    <location>
        <begin position="235"/>
        <end position="245"/>
    </location>
</feature>
<dbReference type="OrthoDB" id="4343842at2759"/>
<dbReference type="InterPro" id="IPR004843">
    <property type="entry name" value="Calcineurin-like_PHP"/>
</dbReference>
<proteinExistence type="inferred from homology"/>
<dbReference type="EMBL" id="JAPQKQ010000005">
    <property type="protein sequence ID" value="KAJ5196522.1"/>
    <property type="molecule type" value="Genomic_DNA"/>
</dbReference>
<keyword evidence="1" id="KW-0479">Metal-binding</keyword>
<feature type="region of interest" description="Disordered" evidence="8">
    <location>
        <begin position="203"/>
        <end position="327"/>
    </location>
</feature>
<keyword evidence="3" id="KW-0904">Protein phosphatase</keyword>
<evidence type="ECO:0000256" key="6">
    <source>
        <dbReference type="ARBA" id="ARBA00048336"/>
    </source>
</evidence>
<comment type="caution">
    <text evidence="10">The sequence shown here is derived from an EMBL/GenBank/DDBJ whole genome shotgun (WGS) entry which is preliminary data.</text>
</comment>
<feature type="domain" description="Serine/threonine specific protein phosphatases" evidence="9">
    <location>
        <begin position="448"/>
        <end position="453"/>
    </location>
</feature>
<feature type="compositionally biased region" description="Polar residues" evidence="8">
    <location>
        <begin position="1"/>
        <end position="25"/>
    </location>
</feature>
<dbReference type="PROSITE" id="PS00125">
    <property type="entry name" value="SER_THR_PHOSPHATASE"/>
    <property type="match status" value="1"/>
</dbReference>
<dbReference type="Pfam" id="PF16891">
    <property type="entry name" value="STPPase_N"/>
    <property type="match status" value="1"/>
</dbReference>
<feature type="compositionally biased region" description="Basic and acidic residues" evidence="8">
    <location>
        <begin position="640"/>
        <end position="651"/>
    </location>
</feature>
<dbReference type="PANTHER" id="PTHR11668:SF484">
    <property type="entry name" value="SERINE_THREONINE-PROTEIN PHOSPHATASE PP-Z1-RELATED"/>
    <property type="match status" value="1"/>
</dbReference>
<dbReference type="Pfam" id="PF00149">
    <property type="entry name" value="Metallophos"/>
    <property type="match status" value="1"/>
</dbReference>
<evidence type="ECO:0000313" key="11">
    <source>
        <dbReference type="Proteomes" id="UP001150942"/>
    </source>
</evidence>
<comment type="similarity">
    <text evidence="7">Belongs to the PPP phosphatase family.</text>
</comment>
<feature type="region of interest" description="Disordered" evidence="8">
    <location>
        <begin position="151"/>
        <end position="170"/>
    </location>
</feature>
<evidence type="ECO:0000256" key="8">
    <source>
        <dbReference type="SAM" id="MobiDB-lite"/>
    </source>
</evidence>
<evidence type="ECO:0000256" key="5">
    <source>
        <dbReference type="ARBA" id="ARBA00047761"/>
    </source>
</evidence>
<dbReference type="FunFam" id="3.60.21.10:FF:000026">
    <property type="entry name" value="Serine/threonine-protein phosphatase"/>
    <property type="match status" value="1"/>
</dbReference>
<dbReference type="InterPro" id="IPR029052">
    <property type="entry name" value="Metallo-depent_PP-like"/>
</dbReference>
<evidence type="ECO:0000313" key="10">
    <source>
        <dbReference type="EMBL" id="KAJ5196522.1"/>
    </source>
</evidence>
<accession>A0A9W9MDR4</accession>
<dbReference type="InterPro" id="IPR050341">
    <property type="entry name" value="PP1_catalytic_subunit"/>
</dbReference>
<dbReference type="InterPro" id="IPR006186">
    <property type="entry name" value="Ser/Thr-sp_prot-phosphatase"/>
</dbReference>
<gene>
    <name evidence="10" type="ORF">N7449_007001</name>
</gene>
<evidence type="ECO:0000259" key="9">
    <source>
        <dbReference type="PROSITE" id="PS00125"/>
    </source>
</evidence>
<evidence type="ECO:0000256" key="2">
    <source>
        <dbReference type="ARBA" id="ARBA00022801"/>
    </source>
</evidence>
<evidence type="ECO:0000256" key="4">
    <source>
        <dbReference type="ARBA" id="ARBA00023211"/>
    </source>
</evidence>
<protein>
    <recommendedName>
        <fullName evidence="7">Serine/threonine-protein phosphatase</fullName>
        <ecNumber evidence="7">3.1.3.16</ecNumber>
    </recommendedName>
</protein>
<dbReference type="AlphaFoldDB" id="A0A9W9MDR4"/>
<dbReference type="EC" id="3.1.3.16" evidence="7"/>
<dbReference type="GO" id="GO:0004722">
    <property type="term" value="F:protein serine/threonine phosphatase activity"/>
    <property type="evidence" value="ECO:0007669"/>
    <property type="project" value="UniProtKB-EC"/>
</dbReference>
<dbReference type="PRINTS" id="PR00114">
    <property type="entry name" value="STPHPHTASE"/>
</dbReference>